<dbReference type="PRINTS" id="PR00119">
    <property type="entry name" value="CATATPASE"/>
</dbReference>
<dbReference type="NCBIfam" id="TIGR01525">
    <property type="entry name" value="ATPase-IB_hvy"/>
    <property type="match status" value="1"/>
</dbReference>
<dbReference type="SUPFAM" id="SSF81653">
    <property type="entry name" value="Calcium ATPase, transduction domain A"/>
    <property type="match status" value="1"/>
</dbReference>
<dbReference type="EMBL" id="KZ992538">
    <property type="protein sequence ID" value="RKP09138.1"/>
    <property type="molecule type" value="Genomic_DNA"/>
</dbReference>
<dbReference type="FunFam" id="2.70.150.10:FF:000002">
    <property type="entry name" value="Copper-transporting ATPase 1, putative"/>
    <property type="match status" value="1"/>
</dbReference>
<dbReference type="NCBIfam" id="TIGR01494">
    <property type="entry name" value="ATPase_P-type"/>
    <property type="match status" value="2"/>
</dbReference>
<sequence>MRQDAGGSSKRGKASSFLDEAASIKKSSIWKRSLQWWHAKSRTDAVPKVQTFSITYDMDITGPRTLIYTLQRAGIEACLPDPPSVKDRSRQHQRRMLLMLLACAVLTIPAVVIELGFPHIMHMPQYNGIMARELLMLGLTTPVQAMVWPFYVSTYRSLRYSREVTMDALLTLSTTVGYVFSVVGLIVTGATDGDVRLPMFFDMNAMLVLFFLLGRYLHDLGKGKAARTLAELKQLQTSTAPITGDPAVVDVRLVQRRDTLLLFSGESIPVDGLVVEGSGDVDESLVTGEAMPVEKQPGARVTGGTILVSGELQIRCTKTAAEGTLSEIARLIESAQASKISVQKLADKVATIFCPSAIALSLVVFFVWLGLTLSGAVTDTDGFPAAVFALNFFIATLVVACPCAISLAVPTVLVVATGLASKLGILVRDGNAFEQGAKATAVVFDKTGTLTEGAFSRGVVDTDSQSTATASYHAVVGAAATASRHPVSRALSRAYAEFDDAEENGVTEFVDTPGDGYTALVSGERVTIGKLSWVLSCTRASKACFRRAALTVGLHRCIAVVVAYTAGRLHAYALEDRPRANAAAVIANLRAQKLSVHLVSGDNVSAVQRLAEKVGIAAENAQGACLPGDKVEAIKRLQKTGHIVVFVGDGVNDAPVLAQSHLGVALSSGAEVTMEAARAVLMRNDLADVVVLLDICRAVMRRIRINFVWSFSYNVFSVPSAAGVFYALDHFRIPPAFAGLGSVASVIPVLLTSLLLRTFYRPPRVKPLAV</sequence>
<keyword evidence="5 7" id="KW-1133">Transmembrane helix</keyword>
<dbReference type="SFLD" id="SFLDF00027">
    <property type="entry name" value="p-type_atpase"/>
    <property type="match status" value="1"/>
</dbReference>
<dbReference type="InterPro" id="IPR027256">
    <property type="entry name" value="P-typ_ATPase_IB"/>
</dbReference>
<feature type="transmembrane region" description="Helical" evidence="7">
    <location>
        <begin position="734"/>
        <end position="756"/>
    </location>
</feature>
<dbReference type="SUPFAM" id="SSF81665">
    <property type="entry name" value="Calcium ATPase, transmembrane domain M"/>
    <property type="match status" value="1"/>
</dbReference>
<dbReference type="GO" id="GO:0019829">
    <property type="term" value="F:ATPase-coupled monoatomic cation transmembrane transporter activity"/>
    <property type="evidence" value="ECO:0007669"/>
    <property type="project" value="InterPro"/>
</dbReference>
<feature type="transmembrane region" description="Helical" evidence="7">
    <location>
        <begin position="383"/>
        <end position="416"/>
    </location>
</feature>
<evidence type="ECO:0000256" key="2">
    <source>
        <dbReference type="ARBA" id="ARBA00022692"/>
    </source>
</evidence>
<feature type="transmembrane region" description="Helical" evidence="7">
    <location>
        <begin position="96"/>
        <end position="117"/>
    </location>
</feature>
<evidence type="ECO:0000259" key="8">
    <source>
        <dbReference type="Pfam" id="PF00122"/>
    </source>
</evidence>
<keyword evidence="10" id="KW-1185">Reference proteome</keyword>
<dbReference type="GO" id="GO:0005524">
    <property type="term" value="F:ATP binding"/>
    <property type="evidence" value="ECO:0007669"/>
    <property type="project" value="UniProtKB-UniRule"/>
</dbReference>
<evidence type="ECO:0000256" key="1">
    <source>
        <dbReference type="ARBA" id="ARBA00004370"/>
    </source>
</evidence>
<dbReference type="Pfam" id="PF00702">
    <property type="entry name" value="Hydrolase"/>
    <property type="match status" value="1"/>
</dbReference>
<keyword evidence="6 7" id="KW-0472">Membrane</keyword>
<proteinExistence type="inferred from homology"/>
<evidence type="ECO:0000256" key="7">
    <source>
        <dbReference type="RuleBase" id="RU362081"/>
    </source>
</evidence>
<keyword evidence="7" id="KW-0067">ATP-binding</keyword>
<reference evidence="10" key="1">
    <citation type="journal article" date="2018" name="Nat. Microbiol.">
        <title>Leveraging single-cell genomics to expand the fungal tree of life.</title>
        <authorList>
            <person name="Ahrendt S.R."/>
            <person name="Quandt C.A."/>
            <person name="Ciobanu D."/>
            <person name="Clum A."/>
            <person name="Salamov A."/>
            <person name="Andreopoulos B."/>
            <person name="Cheng J.F."/>
            <person name="Woyke T."/>
            <person name="Pelin A."/>
            <person name="Henrissat B."/>
            <person name="Reynolds N.K."/>
            <person name="Benny G.L."/>
            <person name="Smith M.E."/>
            <person name="James T.Y."/>
            <person name="Grigoriev I.V."/>
        </authorList>
    </citation>
    <scope>NUCLEOTIDE SEQUENCE [LARGE SCALE GENOMIC DNA]</scope>
    <source>
        <strain evidence="10">RSA 1356</strain>
    </source>
</reference>
<feature type="transmembrane region" description="Helical" evidence="7">
    <location>
        <begin position="349"/>
        <end position="371"/>
    </location>
</feature>
<evidence type="ECO:0000256" key="3">
    <source>
        <dbReference type="ARBA" id="ARBA00022723"/>
    </source>
</evidence>
<evidence type="ECO:0000256" key="5">
    <source>
        <dbReference type="ARBA" id="ARBA00022989"/>
    </source>
</evidence>
<dbReference type="GO" id="GO:0016887">
    <property type="term" value="F:ATP hydrolysis activity"/>
    <property type="evidence" value="ECO:0007669"/>
    <property type="project" value="InterPro"/>
</dbReference>
<feature type="transmembrane region" description="Helical" evidence="7">
    <location>
        <begin position="199"/>
        <end position="217"/>
    </location>
</feature>
<dbReference type="PROSITE" id="PS00154">
    <property type="entry name" value="ATPASE_E1_E2"/>
    <property type="match status" value="1"/>
</dbReference>
<name>A0A4P9XSM4_9FUNG</name>
<comment type="subcellular location">
    <subcellularLocation>
        <location evidence="1 7">Membrane</location>
    </subcellularLocation>
</comment>
<dbReference type="InterPro" id="IPR001757">
    <property type="entry name" value="P_typ_ATPase"/>
</dbReference>
<dbReference type="Pfam" id="PF00122">
    <property type="entry name" value="E1-E2_ATPase"/>
    <property type="match status" value="1"/>
</dbReference>
<dbReference type="SFLD" id="SFLDS00003">
    <property type="entry name" value="Haloacid_Dehalogenase"/>
    <property type="match status" value="1"/>
</dbReference>
<evidence type="ECO:0000313" key="10">
    <source>
        <dbReference type="Proteomes" id="UP000271241"/>
    </source>
</evidence>
<dbReference type="NCBIfam" id="TIGR01511">
    <property type="entry name" value="ATPase-IB1_Cu"/>
    <property type="match status" value="1"/>
</dbReference>
<feature type="domain" description="P-type ATPase A" evidence="8">
    <location>
        <begin position="247"/>
        <end position="333"/>
    </location>
</feature>
<keyword evidence="4" id="KW-1278">Translocase</keyword>
<dbReference type="PANTHER" id="PTHR46594">
    <property type="entry name" value="P-TYPE CATION-TRANSPORTING ATPASE"/>
    <property type="match status" value="1"/>
</dbReference>
<dbReference type="InterPro" id="IPR008250">
    <property type="entry name" value="ATPase_P-typ_transduc_dom_A_sf"/>
</dbReference>
<dbReference type="InterPro" id="IPR023214">
    <property type="entry name" value="HAD_sf"/>
</dbReference>
<dbReference type="InterPro" id="IPR023299">
    <property type="entry name" value="ATPase_P-typ_cyto_dom_N"/>
</dbReference>
<dbReference type="Gene3D" id="2.70.150.10">
    <property type="entry name" value="Calcium-transporting ATPase, cytoplasmic transduction domain A"/>
    <property type="match status" value="1"/>
</dbReference>
<keyword evidence="3 7" id="KW-0479">Metal-binding</keyword>
<dbReference type="SUPFAM" id="SSF56784">
    <property type="entry name" value="HAD-like"/>
    <property type="match status" value="1"/>
</dbReference>
<dbReference type="InterPro" id="IPR036412">
    <property type="entry name" value="HAD-like_sf"/>
</dbReference>
<evidence type="ECO:0000256" key="6">
    <source>
        <dbReference type="ARBA" id="ARBA00023136"/>
    </source>
</evidence>
<comment type="similarity">
    <text evidence="7">Belongs to the cation transport ATPase (P-type) (TC 3.A.3) family. Type IB subfamily.</text>
</comment>
<dbReference type="GO" id="GO:0046872">
    <property type="term" value="F:metal ion binding"/>
    <property type="evidence" value="ECO:0007669"/>
    <property type="project" value="UniProtKB-KW"/>
</dbReference>
<dbReference type="SFLD" id="SFLDG00002">
    <property type="entry name" value="C1.7:_P-type_atpase_like"/>
    <property type="match status" value="1"/>
</dbReference>
<dbReference type="InterPro" id="IPR059000">
    <property type="entry name" value="ATPase_P-type_domA"/>
</dbReference>
<dbReference type="GO" id="GO:0016020">
    <property type="term" value="C:membrane"/>
    <property type="evidence" value="ECO:0007669"/>
    <property type="project" value="UniProtKB-SubCell"/>
</dbReference>
<dbReference type="AlphaFoldDB" id="A0A4P9XSM4"/>
<dbReference type="STRING" id="78915.A0A4P9XSM4"/>
<dbReference type="OrthoDB" id="432719at2759"/>
<dbReference type="Gene3D" id="3.40.50.1000">
    <property type="entry name" value="HAD superfamily/HAD-like"/>
    <property type="match status" value="1"/>
</dbReference>
<feature type="transmembrane region" description="Helical" evidence="7">
    <location>
        <begin position="164"/>
        <end position="187"/>
    </location>
</feature>
<evidence type="ECO:0000256" key="4">
    <source>
        <dbReference type="ARBA" id="ARBA00022967"/>
    </source>
</evidence>
<gene>
    <name evidence="9" type="ORF">THASP1DRAFT_14646</name>
</gene>
<protein>
    <submittedName>
        <fullName evidence="9">E1-E2 ATPase-domain-containing protein</fullName>
    </submittedName>
</protein>
<organism evidence="9 10">
    <name type="scientific">Thamnocephalis sphaerospora</name>
    <dbReference type="NCBI Taxonomy" id="78915"/>
    <lineage>
        <taxon>Eukaryota</taxon>
        <taxon>Fungi</taxon>
        <taxon>Fungi incertae sedis</taxon>
        <taxon>Zoopagomycota</taxon>
        <taxon>Zoopagomycotina</taxon>
        <taxon>Zoopagomycetes</taxon>
        <taxon>Zoopagales</taxon>
        <taxon>Sigmoideomycetaceae</taxon>
        <taxon>Thamnocephalis</taxon>
    </lineage>
</organism>
<dbReference type="InterPro" id="IPR044492">
    <property type="entry name" value="P_typ_ATPase_HD_dom"/>
</dbReference>
<dbReference type="Gene3D" id="3.40.1110.10">
    <property type="entry name" value="Calcium-transporting ATPase, cytoplasmic domain N"/>
    <property type="match status" value="1"/>
</dbReference>
<evidence type="ECO:0000313" key="9">
    <source>
        <dbReference type="EMBL" id="RKP09138.1"/>
    </source>
</evidence>
<feature type="transmembrane region" description="Helical" evidence="7">
    <location>
        <begin position="707"/>
        <end position="728"/>
    </location>
</feature>
<keyword evidence="2 7" id="KW-0812">Transmembrane</keyword>
<keyword evidence="7" id="KW-0547">Nucleotide-binding</keyword>
<dbReference type="InterPro" id="IPR023298">
    <property type="entry name" value="ATPase_P-typ_TM_dom_sf"/>
</dbReference>
<dbReference type="InterPro" id="IPR018303">
    <property type="entry name" value="ATPase_P-typ_P_site"/>
</dbReference>
<dbReference type="PANTHER" id="PTHR46594:SF4">
    <property type="entry name" value="P-TYPE CATION-TRANSPORTING ATPASE"/>
    <property type="match status" value="1"/>
</dbReference>
<feature type="transmembrane region" description="Helical" evidence="7">
    <location>
        <begin position="129"/>
        <end position="152"/>
    </location>
</feature>
<dbReference type="Proteomes" id="UP000271241">
    <property type="component" value="Unassembled WGS sequence"/>
</dbReference>
<accession>A0A4P9XSM4</accession>